<evidence type="ECO:0000256" key="1">
    <source>
        <dbReference type="SAM" id="MobiDB-lite"/>
    </source>
</evidence>
<protein>
    <submittedName>
        <fullName evidence="2">Uncharacterized protein</fullName>
    </submittedName>
</protein>
<gene>
    <name evidence="2" type="ORF">Tco_0993264</name>
</gene>
<dbReference type="Proteomes" id="UP001151760">
    <property type="component" value="Unassembled WGS sequence"/>
</dbReference>
<comment type="caution">
    <text evidence="2">The sequence shown here is derived from an EMBL/GenBank/DDBJ whole genome shotgun (WGS) entry which is preliminary data.</text>
</comment>
<evidence type="ECO:0000313" key="3">
    <source>
        <dbReference type="Proteomes" id="UP001151760"/>
    </source>
</evidence>
<dbReference type="EMBL" id="BQNB010016998">
    <property type="protein sequence ID" value="GJT58210.1"/>
    <property type="molecule type" value="Genomic_DNA"/>
</dbReference>
<keyword evidence="3" id="KW-1185">Reference proteome</keyword>
<accession>A0ABQ5F4M9</accession>
<feature type="region of interest" description="Disordered" evidence="1">
    <location>
        <begin position="1"/>
        <end position="52"/>
    </location>
</feature>
<feature type="compositionally biased region" description="Low complexity" evidence="1">
    <location>
        <begin position="1"/>
        <end position="25"/>
    </location>
</feature>
<reference evidence="2" key="2">
    <citation type="submission" date="2022-01" db="EMBL/GenBank/DDBJ databases">
        <authorList>
            <person name="Yamashiro T."/>
            <person name="Shiraishi A."/>
            <person name="Satake H."/>
            <person name="Nakayama K."/>
        </authorList>
    </citation>
    <scope>NUCLEOTIDE SEQUENCE</scope>
</reference>
<evidence type="ECO:0000313" key="2">
    <source>
        <dbReference type="EMBL" id="GJT58210.1"/>
    </source>
</evidence>
<organism evidence="2 3">
    <name type="scientific">Tanacetum coccineum</name>
    <dbReference type="NCBI Taxonomy" id="301880"/>
    <lineage>
        <taxon>Eukaryota</taxon>
        <taxon>Viridiplantae</taxon>
        <taxon>Streptophyta</taxon>
        <taxon>Embryophyta</taxon>
        <taxon>Tracheophyta</taxon>
        <taxon>Spermatophyta</taxon>
        <taxon>Magnoliopsida</taxon>
        <taxon>eudicotyledons</taxon>
        <taxon>Gunneridae</taxon>
        <taxon>Pentapetalae</taxon>
        <taxon>asterids</taxon>
        <taxon>campanulids</taxon>
        <taxon>Asterales</taxon>
        <taxon>Asteraceae</taxon>
        <taxon>Asteroideae</taxon>
        <taxon>Anthemideae</taxon>
        <taxon>Anthemidinae</taxon>
        <taxon>Tanacetum</taxon>
    </lineage>
</organism>
<reference evidence="2" key="1">
    <citation type="journal article" date="2022" name="Int. J. Mol. Sci.">
        <title>Draft Genome of Tanacetum Coccineum: Genomic Comparison of Closely Related Tanacetum-Family Plants.</title>
        <authorList>
            <person name="Yamashiro T."/>
            <person name="Shiraishi A."/>
            <person name="Nakayama K."/>
            <person name="Satake H."/>
        </authorList>
    </citation>
    <scope>NUCLEOTIDE SEQUENCE</scope>
</reference>
<sequence length="109" mass="11508">MSPSSSSIPQPHHIHPTTIVTTTSSTPPPPLQQRPTRVRRFNSGTTKNGVVGFDENHQQVGAGVLVGCGTAGECSCSVGFHNHLGVRWLMAAARAALVFKHDRTKGALG</sequence>
<proteinExistence type="predicted"/>
<name>A0ABQ5F4M9_9ASTR</name>